<evidence type="ECO:0008006" key="4">
    <source>
        <dbReference type="Google" id="ProtNLM"/>
    </source>
</evidence>
<evidence type="ECO:0000313" key="2">
    <source>
        <dbReference type="EMBL" id="MDQ2070082.1"/>
    </source>
</evidence>
<accession>A0ABU0W805</accession>
<comment type="caution">
    <text evidence="2">The sequence shown here is derived from an EMBL/GenBank/DDBJ whole genome shotgun (WGS) entry which is preliminary data.</text>
</comment>
<organism evidence="2 3">
    <name type="scientific">Natronospira bacteriovora</name>
    <dbReference type="NCBI Taxonomy" id="3069753"/>
    <lineage>
        <taxon>Bacteria</taxon>
        <taxon>Pseudomonadati</taxon>
        <taxon>Pseudomonadota</taxon>
        <taxon>Gammaproteobacteria</taxon>
        <taxon>Natronospirales</taxon>
        <taxon>Natronospiraceae</taxon>
        <taxon>Natronospira</taxon>
    </lineage>
</organism>
<keyword evidence="3" id="KW-1185">Reference proteome</keyword>
<proteinExistence type="predicted"/>
<keyword evidence="1" id="KW-0812">Transmembrane</keyword>
<evidence type="ECO:0000256" key="1">
    <source>
        <dbReference type="SAM" id="Phobius"/>
    </source>
</evidence>
<dbReference type="InterPro" id="IPR014752">
    <property type="entry name" value="Arrestin-like_C"/>
</dbReference>
<reference evidence="2 3" key="1">
    <citation type="submission" date="2023-08" db="EMBL/GenBank/DDBJ databases">
        <title>Whole-genome sequencing of halo(alkali)philic microorganisms from hypersaline lakes.</title>
        <authorList>
            <person name="Sorokin D.Y."/>
            <person name="Abbas B."/>
            <person name="Merkel A.Y."/>
        </authorList>
    </citation>
    <scope>NUCLEOTIDE SEQUENCE [LARGE SCALE GENOMIC DNA]</scope>
    <source>
        <strain evidence="2 3">AB-CW4</strain>
    </source>
</reference>
<keyword evidence="1" id="KW-0472">Membrane</keyword>
<dbReference type="Proteomes" id="UP001239019">
    <property type="component" value="Unassembled WGS sequence"/>
</dbReference>
<name>A0ABU0W805_9GAMM</name>
<dbReference type="EMBL" id="JAVDDT010000005">
    <property type="protein sequence ID" value="MDQ2070082.1"/>
    <property type="molecule type" value="Genomic_DNA"/>
</dbReference>
<feature type="transmembrane region" description="Helical" evidence="1">
    <location>
        <begin position="6"/>
        <end position="27"/>
    </location>
</feature>
<evidence type="ECO:0000313" key="3">
    <source>
        <dbReference type="Proteomes" id="UP001239019"/>
    </source>
</evidence>
<gene>
    <name evidence="2" type="ORF">RBH19_09355</name>
</gene>
<dbReference type="Gene3D" id="2.60.40.640">
    <property type="match status" value="1"/>
</dbReference>
<sequence length="181" mass="20491">MSDTLLQSLLLAAVIILVAGFLIWRVMRWMKGSVRIELDRGAFMAGETIRGQCRITARQLIESEKLVVALVGEEVTETRRPAGGRRNGHRVRRRRREIYRDETMPLAERHIAAGSEESIPFEMPVPDSIPGRSKAEGWMALGLQTGAEWLSGRRTYLSWKLVARLQCRGLNLGTSRHISLR</sequence>
<keyword evidence="1" id="KW-1133">Transmembrane helix</keyword>
<protein>
    <recommendedName>
        <fullName evidence="4">Flagellar protein FliO/FliZ</fullName>
    </recommendedName>
</protein>
<dbReference type="RefSeq" id="WP_306728578.1">
    <property type="nucleotide sequence ID" value="NZ_JAVDDT010000005.1"/>
</dbReference>